<dbReference type="EMBL" id="CP063405">
    <property type="protein sequence ID" value="QSZ29553.1"/>
    <property type="molecule type" value="Genomic_DNA"/>
</dbReference>
<dbReference type="Pfam" id="PF03403">
    <property type="entry name" value="PAF-AH_p_II"/>
    <property type="match status" value="1"/>
</dbReference>
<evidence type="ECO:0000256" key="4">
    <source>
        <dbReference type="ARBA" id="ARBA00023098"/>
    </source>
</evidence>
<dbReference type="InterPro" id="IPR029058">
    <property type="entry name" value="AB_hydrolase_fold"/>
</dbReference>
<evidence type="ECO:0000313" key="7">
    <source>
        <dbReference type="Proteomes" id="UP000672032"/>
    </source>
</evidence>
<keyword evidence="4" id="KW-0443">Lipid metabolism</keyword>
<dbReference type="PANTHER" id="PTHR10272:SF0">
    <property type="entry name" value="PLATELET-ACTIVATING FACTOR ACETYLHYDROLASE"/>
    <property type="match status" value="1"/>
</dbReference>
<dbReference type="Gene3D" id="3.40.50.1820">
    <property type="entry name" value="alpha/beta hydrolase"/>
    <property type="match status" value="1"/>
</dbReference>
<feature type="region of interest" description="Disordered" evidence="5">
    <location>
        <begin position="610"/>
        <end position="672"/>
    </location>
</feature>
<dbReference type="EC" id="3.1.1.47" evidence="1"/>
<feature type="compositionally biased region" description="Basic and acidic residues" evidence="5">
    <location>
        <begin position="610"/>
        <end position="633"/>
    </location>
</feature>
<protein>
    <recommendedName>
        <fullName evidence="1">1-alkyl-2-acetylglycerophosphocholine esterase</fullName>
        <ecNumber evidence="1">3.1.1.47</ecNumber>
    </recommendedName>
</protein>
<dbReference type="FunFam" id="3.40.50.1820:FF:000371">
    <property type="entry name" value="Similar to platelet-activating factor acetylhydrolase"/>
    <property type="match status" value="1"/>
</dbReference>
<dbReference type="PANTHER" id="PTHR10272">
    <property type="entry name" value="PLATELET-ACTIVATING FACTOR ACETYLHYDROLASE"/>
    <property type="match status" value="1"/>
</dbReference>
<evidence type="ECO:0000256" key="2">
    <source>
        <dbReference type="ARBA" id="ARBA00022801"/>
    </source>
</evidence>
<gene>
    <name evidence="6" type="ORF">DSL72_004068</name>
</gene>
<evidence type="ECO:0000313" key="6">
    <source>
        <dbReference type="EMBL" id="QSZ29553.1"/>
    </source>
</evidence>
<accession>A0A8A3NVN2</accession>
<evidence type="ECO:0000256" key="3">
    <source>
        <dbReference type="ARBA" id="ARBA00022963"/>
    </source>
</evidence>
<dbReference type="GO" id="GO:0016042">
    <property type="term" value="P:lipid catabolic process"/>
    <property type="evidence" value="ECO:0007669"/>
    <property type="project" value="UniProtKB-KW"/>
</dbReference>
<dbReference type="SUPFAM" id="SSF53474">
    <property type="entry name" value="alpha/beta-Hydrolases"/>
    <property type="match status" value="1"/>
</dbReference>
<evidence type="ECO:0000256" key="5">
    <source>
        <dbReference type="SAM" id="MobiDB-lite"/>
    </source>
</evidence>
<dbReference type="GO" id="GO:0003847">
    <property type="term" value="F:1-alkyl-2-acetylglycerophosphocholine esterase activity"/>
    <property type="evidence" value="ECO:0007669"/>
    <property type="project" value="UniProtKB-EC"/>
</dbReference>
<proteinExistence type="predicted"/>
<feature type="region of interest" description="Disordered" evidence="5">
    <location>
        <begin position="1"/>
        <end position="31"/>
    </location>
</feature>
<organism evidence="6 7">
    <name type="scientific">Monilinia vaccinii-corymbosi</name>
    <dbReference type="NCBI Taxonomy" id="61207"/>
    <lineage>
        <taxon>Eukaryota</taxon>
        <taxon>Fungi</taxon>
        <taxon>Dikarya</taxon>
        <taxon>Ascomycota</taxon>
        <taxon>Pezizomycotina</taxon>
        <taxon>Leotiomycetes</taxon>
        <taxon>Helotiales</taxon>
        <taxon>Sclerotiniaceae</taxon>
        <taxon>Monilinia</taxon>
    </lineage>
</organism>
<feature type="compositionally biased region" description="Basic and acidic residues" evidence="5">
    <location>
        <begin position="662"/>
        <end position="672"/>
    </location>
</feature>
<feature type="region of interest" description="Disordered" evidence="5">
    <location>
        <begin position="156"/>
        <end position="185"/>
    </location>
</feature>
<sequence>MGDTVRRFTPPSNPDDVPTTKHPNSRPPAGFREKVLRTPLPYYSGPYSVGQMDIEVPVREPRTFSDIKRQHQHVLNLETVLFSVFYPSAFGSGEGLSPEGEKKWSRATWLPRPRVEMAKGYSKFAGLPSWPTIAWFGMTTAFTKLPAFRNAKLATHWPPENARESESGYQTKNTAGRPPPGEPESPCFPLLIFSHGLGGTRTTYSSVCGEFASYGFVVVAVEHRDGSGPRTFVNLPKVGGQFGSPNVDHSDEARERGYERFDYVFPEGNARDTLPGNEQGVDGELRSAQIQLRLAEIEEAYYVMTQIHNGDGSLVAQANLRQRSPDRMGGSSRGLKGIDWGIWQNRFHLQQVTMLGHSFGAATTVEVLRHQTERFPFISQGILYDPWGAAIQPADGESEHRIHNPLLCINSEAFMYWPSNFSSIMSLCHEAKSQGTLCWLLTVRGSVHISQSDFSLLYPKVSSFLLKMTVNPRRAMDLNISASLEFLKMVMPKRISAMNRGTNEGLLALEQLESLPDVHQPKQKYIAGRLRIPHELSIRLTPRWVHGYTKGRTKGCQGEEREEGCEDRNWRGKRRKNVARDPLGKILPGLEDLELGEEVWMHVAPTAAELRDHGIPGEDGKQRAARERDRDAGNQDGMVDSQRPGEGRDQTNEGGGGVARHRGIEQRMMDRG</sequence>
<dbReference type="Proteomes" id="UP000672032">
    <property type="component" value="Chromosome 1"/>
</dbReference>
<evidence type="ECO:0000256" key="1">
    <source>
        <dbReference type="ARBA" id="ARBA00013201"/>
    </source>
</evidence>
<keyword evidence="2" id="KW-0378">Hydrolase</keyword>
<reference evidence="6" key="1">
    <citation type="submission" date="2020-10" db="EMBL/GenBank/DDBJ databases">
        <title>Genome Sequence of Monilinia vaccinii-corymbosi Sheds Light on Mummy Berry Disease Infection of Blueberry and Mating Type.</title>
        <authorList>
            <person name="Yow A.G."/>
            <person name="Zhang Y."/>
            <person name="Bansal K."/>
            <person name="Eacker S.M."/>
            <person name="Sullivan S."/>
            <person name="Liachko I."/>
            <person name="Cubeta M.A."/>
            <person name="Rollins J.A."/>
            <person name="Ashrafi H."/>
        </authorList>
    </citation>
    <scope>NUCLEOTIDE SEQUENCE</scope>
    <source>
        <strain evidence="6">RL-1</strain>
    </source>
</reference>
<keyword evidence="3" id="KW-0442">Lipid degradation</keyword>
<name>A0A8A3NVN2_9HELO</name>
<dbReference type="AlphaFoldDB" id="A0A8A3NVN2"/>
<keyword evidence="7" id="KW-1185">Reference proteome</keyword>
<dbReference type="OrthoDB" id="2363873at2759"/>